<keyword evidence="3" id="KW-1185">Reference proteome</keyword>
<dbReference type="EMBL" id="JBEHCU010007687">
    <property type="protein sequence ID" value="KAL1394265.1"/>
    <property type="molecule type" value="Genomic_DNA"/>
</dbReference>
<comment type="caution">
    <text evidence="2">The sequence shown here is derived from an EMBL/GenBank/DDBJ whole genome shotgun (WGS) entry which is preliminary data.</text>
</comment>
<reference evidence="2 3" key="1">
    <citation type="submission" date="2024-05" db="EMBL/GenBank/DDBJ databases">
        <title>Culex pipiens pipiens assembly and annotation.</title>
        <authorList>
            <person name="Alout H."/>
            <person name="Durand T."/>
        </authorList>
    </citation>
    <scope>NUCLEOTIDE SEQUENCE [LARGE SCALE GENOMIC DNA]</scope>
    <source>
        <strain evidence="2">HA-2024</strain>
        <tissue evidence="2">Whole body</tissue>
    </source>
</reference>
<sequence>MREKRPHVDPLRLIDCLIRNKWIQRNALKELDNLSPNEITQPPRRGTASGKTAAQPKRGPAGGGAAAQAELPRRGTASGKTAAQPKRGPACVGAAAQPRQRPAGGGAYGQAEIAEGVEPLAAGQRPGRAWTSLRRGSSPAEAETCWRRDSSPGQIAETLGVDRHLPLHNQSHKAELSVVVVLVDHLQPTDCSAELEWS</sequence>
<evidence type="ECO:0000256" key="1">
    <source>
        <dbReference type="SAM" id="MobiDB-lite"/>
    </source>
</evidence>
<feature type="region of interest" description="Disordered" evidence="1">
    <location>
        <begin position="122"/>
        <end position="147"/>
    </location>
</feature>
<evidence type="ECO:0000313" key="2">
    <source>
        <dbReference type="EMBL" id="KAL1394265.1"/>
    </source>
</evidence>
<accession>A0ABD1D4D9</accession>
<proteinExistence type="predicted"/>
<organism evidence="2 3">
    <name type="scientific">Culex pipiens pipiens</name>
    <name type="common">Northern house mosquito</name>
    <dbReference type="NCBI Taxonomy" id="38569"/>
    <lineage>
        <taxon>Eukaryota</taxon>
        <taxon>Metazoa</taxon>
        <taxon>Ecdysozoa</taxon>
        <taxon>Arthropoda</taxon>
        <taxon>Hexapoda</taxon>
        <taxon>Insecta</taxon>
        <taxon>Pterygota</taxon>
        <taxon>Neoptera</taxon>
        <taxon>Endopterygota</taxon>
        <taxon>Diptera</taxon>
        <taxon>Nematocera</taxon>
        <taxon>Culicoidea</taxon>
        <taxon>Culicidae</taxon>
        <taxon>Culicinae</taxon>
        <taxon>Culicini</taxon>
        <taxon>Culex</taxon>
        <taxon>Culex</taxon>
    </lineage>
</organism>
<feature type="region of interest" description="Disordered" evidence="1">
    <location>
        <begin position="34"/>
        <end position="107"/>
    </location>
</feature>
<evidence type="ECO:0000313" key="3">
    <source>
        <dbReference type="Proteomes" id="UP001562425"/>
    </source>
</evidence>
<dbReference type="AlphaFoldDB" id="A0ABD1D4D9"/>
<protein>
    <submittedName>
        <fullName evidence="2">Uncharacterized protein</fullName>
    </submittedName>
</protein>
<name>A0ABD1D4D9_CULPP</name>
<dbReference type="Proteomes" id="UP001562425">
    <property type="component" value="Unassembled WGS sequence"/>
</dbReference>
<gene>
    <name evidence="2" type="ORF">pipiens_012078</name>
</gene>